<dbReference type="WBParaSite" id="GPUH_0001995701-mRNA-1">
    <property type="protein sequence ID" value="GPUH_0001995701-mRNA-1"/>
    <property type="gene ID" value="GPUH_0001995701"/>
</dbReference>
<evidence type="ECO:0000313" key="11">
    <source>
        <dbReference type="EMBL" id="VDN34930.1"/>
    </source>
</evidence>
<evidence type="ECO:0000256" key="3">
    <source>
        <dbReference type="ARBA" id="ARBA00007769"/>
    </source>
</evidence>
<evidence type="ECO:0000256" key="5">
    <source>
        <dbReference type="ARBA" id="ARBA00022532"/>
    </source>
</evidence>
<comment type="cofactor">
    <cofactor evidence="1">
        <name>Mn(2+)</name>
        <dbReference type="ChEBI" id="CHEBI:29035"/>
    </cofactor>
</comment>
<dbReference type="GO" id="GO:0006102">
    <property type="term" value="P:isocitrate metabolic process"/>
    <property type="evidence" value="ECO:0007669"/>
    <property type="project" value="InterPro"/>
</dbReference>
<evidence type="ECO:0000256" key="2">
    <source>
        <dbReference type="ARBA" id="ARBA00001946"/>
    </source>
</evidence>
<keyword evidence="6" id="KW-0479">Metal-binding</keyword>
<dbReference type="InterPro" id="IPR004790">
    <property type="entry name" value="Isocitrate_DH_NADP"/>
</dbReference>
<dbReference type="GO" id="GO:0006097">
    <property type="term" value="P:glyoxylate cycle"/>
    <property type="evidence" value="ECO:0007669"/>
    <property type="project" value="UniProtKB-KW"/>
</dbReference>
<dbReference type="GO" id="GO:0006739">
    <property type="term" value="P:NADP+ metabolic process"/>
    <property type="evidence" value="ECO:0007669"/>
    <property type="project" value="TreeGrafter"/>
</dbReference>
<proteinExistence type="inferred from homology"/>
<dbReference type="GO" id="GO:0004450">
    <property type="term" value="F:isocitrate dehydrogenase (NADP+) activity"/>
    <property type="evidence" value="ECO:0007669"/>
    <property type="project" value="InterPro"/>
</dbReference>
<dbReference type="PANTHER" id="PTHR11822">
    <property type="entry name" value="NADP-SPECIFIC ISOCITRATE DEHYDROGENASE"/>
    <property type="match status" value="1"/>
</dbReference>
<dbReference type="EMBL" id="UYRT01089448">
    <property type="protein sequence ID" value="VDN34930.1"/>
    <property type="molecule type" value="Genomic_DNA"/>
</dbReference>
<evidence type="ECO:0000313" key="13">
    <source>
        <dbReference type="WBParaSite" id="GPUH_0001995701-mRNA-1"/>
    </source>
</evidence>
<evidence type="ECO:0000259" key="10">
    <source>
        <dbReference type="Pfam" id="PF00180"/>
    </source>
</evidence>
<keyword evidence="7" id="KW-0460">Magnesium</keyword>
<evidence type="ECO:0000256" key="7">
    <source>
        <dbReference type="ARBA" id="ARBA00022842"/>
    </source>
</evidence>
<reference evidence="13" key="1">
    <citation type="submission" date="2016-06" db="UniProtKB">
        <authorList>
            <consortium name="WormBaseParasite"/>
        </authorList>
    </citation>
    <scope>IDENTIFICATION</scope>
</reference>
<keyword evidence="12" id="KW-1185">Reference proteome</keyword>
<dbReference type="Pfam" id="PF00180">
    <property type="entry name" value="Iso_dh"/>
    <property type="match status" value="1"/>
</dbReference>
<accession>A0A183EG41</accession>
<gene>
    <name evidence="11" type="ORF">GPUH_LOCUS19933</name>
</gene>
<keyword evidence="4" id="KW-0329">Glyoxylate bypass</keyword>
<evidence type="ECO:0000256" key="1">
    <source>
        <dbReference type="ARBA" id="ARBA00001936"/>
    </source>
</evidence>
<keyword evidence="8" id="KW-0560">Oxidoreductase</keyword>
<name>A0A183EG41_9BILA</name>
<comment type="cofactor">
    <cofactor evidence="2">
        <name>Mg(2+)</name>
        <dbReference type="ChEBI" id="CHEBI:18420"/>
    </cofactor>
</comment>
<evidence type="ECO:0000256" key="4">
    <source>
        <dbReference type="ARBA" id="ARBA00022435"/>
    </source>
</evidence>
<feature type="domain" description="Isopropylmalate dehydrogenase-like" evidence="10">
    <location>
        <begin position="37"/>
        <end position="101"/>
    </location>
</feature>
<evidence type="ECO:0000256" key="6">
    <source>
        <dbReference type="ARBA" id="ARBA00022723"/>
    </source>
</evidence>
<dbReference type="GO" id="GO:0006099">
    <property type="term" value="P:tricarboxylic acid cycle"/>
    <property type="evidence" value="ECO:0007669"/>
    <property type="project" value="UniProtKB-KW"/>
</dbReference>
<evidence type="ECO:0000256" key="8">
    <source>
        <dbReference type="ARBA" id="ARBA00023002"/>
    </source>
</evidence>
<dbReference type="OrthoDB" id="248923at2759"/>
<evidence type="ECO:0000256" key="9">
    <source>
        <dbReference type="ARBA" id="ARBA00023211"/>
    </source>
</evidence>
<dbReference type="GO" id="GO:0046872">
    <property type="term" value="F:metal ion binding"/>
    <property type="evidence" value="ECO:0007669"/>
    <property type="project" value="UniProtKB-KW"/>
</dbReference>
<comment type="similarity">
    <text evidence="3">Belongs to the isocitrate and isopropylmalate dehydrogenases family.</text>
</comment>
<keyword evidence="9" id="KW-0464">Manganese</keyword>
<dbReference type="GO" id="GO:0005739">
    <property type="term" value="C:mitochondrion"/>
    <property type="evidence" value="ECO:0007669"/>
    <property type="project" value="TreeGrafter"/>
</dbReference>
<dbReference type="Gene3D" id="3.40.718.10">
    <property type="entry name" value="Isopropylmalate Dehydrogenase"/>
    <property type="match status" value="1"/>
</dbReference>
<dbReference type="PANTHER" id="PTHR11822:SF21">
    <property type="entry name" value="ISOCITRATE DEHYDROGENASE [NADP], MITOCHONDRIAL"/>
    <property type="match status" value="1"/>
</dbReference>
<dbReference type="AlphaFoldDB" id="A0A183EG41"/>
<dbReference type="InterPro" id="IPR024084">
    <property type="entry name" value="IsoPropMal-DH-like_dom"/>
</dbReference>
<reference evidence="11 12" key="2">
    <citation type="submission" date="2018-11" db="EMBL/GenBank/DDBJ databases">
        <authorList>
            <consortium name="Pathogen Informatics"/>
        </authorList>
    </citation>
    <scope>NUCLEOTIDE SEQUENCE [LARGE SCALE GENOMIC DNA]</scope>
</reference>
<dbReference type="SUPFAM" id="SSF53659">
    <property type="entry name" value="Isocitrate/Isopropylmalate dehydrogenase-like"/>
    <property type="match status" value="1"/>
</dbReference>
<dbReference type="Proteomes" id="UP000271098">
    <property type="component" value="Unassembled WGS sequence"/>
</dbReference>
<keyword evidence="5" id="KW-0816">Tricarboxylic acid cycle</keyword>
<protein>
    <submittedName>
        <fullName evidence="13">Iso_dh domain-containing protein</fullName>
    </submittedName>
</protein>
<organism evidence="13">
    <name type="scientific">Gongylonema pulchrum</name>
    <dbReference type="NCBI Taxonomy" id="637853"/>
    <lineage>
        <taxon>Eukaryota</taxon>
        <taxon>Metazoa</taxon>
        <taxon>Ecdysozoa</taxon>
        <taxon>Nematoda</taxon>
        <taxon>Chromadorea</taxon>
        <taxon>Rhabditida</taxon>
        <taxon>Spirurina</taxon>
        <taxon>Spiruromorpha</taxon>
        <taxon>Spiruroidea</taxon>
        <taxon>Gongylonematidae</taxon>
        <taxon>Gongylonema</taxon>
    </lineage>
</organism>
<evidence type="ECO:0000313" key="12">
    <source>
        <dbReference type="Proteomes" id="UP000271098"/>
    </source>
</evidence>
<sequence>MDQVHTLQEMQRNLVALLGGQLRGFATSSRCMREKIKVANPVVDLDGDEMTRIIWAEIKKKLILPYLDIDIKYYDLGLPNRDRTDDQITHDAAEAIKKYNYKATDAVVSQGTKFELCEVADGPEKRHDVFTFNDSGGVIMGMYNTDEVKFLNSFLVNSHPYAWLWLGIAGNLARSSQGRQISYLGMLRISRDLSHNRGEK</sequence>